<evidence type="ECO:0000313" key="2">
    <source>
        <dbReference type="Proteomes" id="UP001054945"/>
    </source>
</evidence>
<organism evidence="1 2">
    <name type="scientific">Caerostris extrusa</name>
    <name type="common">Bark spider</name>
    <name type="synonym">Caerostris bankana</name>
    <dbReference type="NCBI Taxonomy" id="172846"/>
    <lineage>
        <taxon>Eukaryota</taxon>
        <taxon>Metazoa</taxon>
        <taxon>Ecdysozoa</taxon>
        <taxon>Arthropoda</taxon>
        <taxon>Chelicerata</taxon>
        <taxon>Arachnida</taxon>
        <taxon>Araneae</taxon>
        <taxon>Araneomorphae</taxon>
        <taxon>Entelegynae</taxon>
        <taxon>Araneoidea</taxon>
        <taxon>Araneidae</taxon>
        <taxon>Caerostris</taxon>
    </lineage>
</organism>
<name>A0AAV4Y740_CAEEX</name>
<dbReference type="Proteomes" id="UP001054945">
    <property type="component" value="Unassembled WGS sequence"/>
</dbReference>
<protein>
    <submittedName>
        <fullName evidence="1">Uncharacterized protein</fullName>
    </submittedName>
</protein>
<dbReference type="AlphaFoldDB" id="A0AAV4Y740"/>
<sequence>MDCLNRVLFCPRLELFKNKGKKQTATFILRGLGHRMDDLLPKHYGIREFKFNGRLWNRIIIGFPEEGLGNELRCLTVSEYSWFVSEI</sequence>
<evidence type="ECO:0000313" key="1">
    <source>
        <dbReference type="EMBL" id="GIZ03087.1"/>
    </source>
</evidence>
<comment type="caution">
    <text evidence="1">The sequence shown here is derived from an EMBL/GenBank/DDBJ whole genome shotgun (WGS) entry which is preliminary data.</text>
</comment>
<accession>A0AAV4Y740</accession>
<reference evidence="1 2" key="1">
    <citation type="submission" date="2021-06" db="EMBL/GenBank/DDBJ databases">
        <title>Caerostris extrusa draft genome.</title>
        <authorList>
            <person name="Kono N."/>
            <person name="Arakawa K."/>
        </authorList>
    </citation>
    <scope>NUCLEOTIDE SEQUENCE [LARGE SCALE GENOMIC DNA]</scope>
</reference>
<gene>
    <name evidence="1" type="ORF">CEXT_605061</name>
</gene>
<proteinExistence type="predicted"/>
<dbReference type="EMBL" id="BPLR01001548">
    <property type="protein sequence ID" value="GIZ03087.1"/>
    <property type="molecule type" value="Genomic_DNA"/>
</dbReference>
<keyword evidence="2" id="KW-1185">Reference proteome</keyword>